<comment type="caution">
    <text evidence="1">The sequence shown here is derived from an EMBL/GenBank/DDBJ whole genome shotgun (WGS) entry which is preliminary data.</text>
</comment>
<keyword evidence="2" id="KW-1185">Reference proteome</keyword>
<evidence type="ECO:0000313" key="2">
    <source>
        <dbReference type="Proteomes" id="UP001454036"/>
    </source>
</evidence>
<sequence>MLGGLTDAEDSVLWFSDNKHQTSKFHCVVNALGQVTHIVIWREMLMYLGEFHRPEDWKTEALWIVTKGMRKGFKSRLRRLYFMAATYNIGKARNILIFEGKMEDV</sequence>
<name>A0AAV3QGB3_LITER</name>
<protein>
    <submittedName>
        <fullName evidence="1">Uncharacterized protein</fullName>
    </submittedName>
</protein>
<accession>A0AAV3QGB3</accession>
<proteinExistence type="predicted"/>
<evidence type="ECO:0000313" key="1">
    <source>
        <dbReference type="EMBL" id="GAA0162021.1"/>
    </source>
</evidence>
<reference evidence="1 2" key="1">
    <citation type="submission" date="2024-01" db="EMBL/GenBank/DDBJ databases">
        <title>The complete chloroplast genome sequence of Lithospermum erythrorhizon: insights into the phylogenetic relationship among Boraginaceae species and the maternal lineages of purple gromwells.</title>
        <authorList>
            <person name="Okada T."/>
            <person name="Watanabe K."/>
        </authorList>
    </citation>
    <scope>NUCLEOTIDE SEQUENCE [LARGE SCALE GENOMIC DNA]</scope>
</reference>
<dbReference type="EMBL" id="BAABME010004341">
    <property type="protein sequence ID" value="GAA0162021.1"/>
    <property type="molecule type" value="Genomic_DNA"/>
</dbReference>
<gene>
    <name evidence="1" type="ORF">LIER_18210</name>
</gene>
<dbReference type="AlphaFoldDB" id="A0AAV3QGB3"/>
<dbReference type="Proteomes" id="UP001454036">
    <property type="component" value="Unassembled WGS sequence"/>
</dbReference>
<organism evidence="1 2">
    <name type="scientific">Lithospermum erythrorhizon</name>
    <name type="common">Purple gromwell</name>
    <name type="synonym">Lithospermum officinale var. erythrorhizon</name>
    <dbReference type="NCBI Taxonomy" id="34254"/>
    <lineage>
        <taxon>Eukaryota</taxon>
        <taxon>Viridiplantae</taxon>
        <taxon>Streptophyta</taxon>
        <taxon>Embryophyta</taxon>
        <taxon>Tracheophyta</taxon>
        <taxon>Spermatophyta</taxon>
        <taxon>Magnoliopsida</taxon>
        <taxon>eudicotyledons</taxon>
        <taxon>Gunneridae</taxon>
        <taxon>Pentapetalae</taxon>
        <taxon>asterids</taxon>
        <taxon>lamiids</taxon>
        <taxon>Boraginales</taxon>
        <taxon>Boraginaceae</taxon>
        <taxon>Boraginoideae</taxon>
        <taxon>Lithospermeae</taxon>
        <taxon>Lithospermum</taxon>
    </lineage>
</organism>